<dbReference type="InterPro" id="IPR015424">
    <property type="entry name" value="PyrdxlP-dep_Trfase"/>
</dbReference>
<dbReference type="GO" id="GO:0047804">
    <property type="term" value="F:cysteine-S-conjugate beta-lyase activity"/>
    <property type="evidence" value="ECO:0007669"/>
    <property type="project" value="UniProtKB-EC"/>
</dbReference>
<dbReference type="Gene3D" id="3.90.1150.10">
    <property type="entry name" value="Aspartate Aminotransferase, domain 1"/>
    <property type="match status" value="1"/>
</dbReference>
<dbReference type="EC" id="4.4.1.13" evidence="2"/>
<evidence type="ECO:0000313" key="8">
    <source>
        <dbReference type="Proteomes" id="UP000234560"/>
    </source>
</evidence>
<dbReference type="InterPro" id="IPR004839">
    <property type="entry name" value="Aminotransferase_I/II_large"/>
</dbReference>
<dbReference type="InterPro" id="IPR051798">
    <property type="entry name" value="Class-II_PLP-Dep_Aminotrans"/>
</dbReference>
<keyword evidence="7" id="KW-0032">Aminotransferase</keyword>
<feature type="domain" description="Aminotransferase class I/classII large" evidence="6">
    <location>
        <begin position="30"/>
        <end position="369"/>
    </location>
</feature>
<protein>
    <recommendedName>
        <fullName evidence="2">cysteine-S-conjugate beta-lyase</fullName>
        <ecNumber evidence="2">4.4.1.13</ecNumber>
    </recommendedName>
</protein>
<keyword evidence="7" id="KW-0808">Transferase</keyword>
<dbReference type="InterPro" id="IPR015421">
    <property type="entry name" value="PyrdxlP-dep_Trfase_major"/>
</dbReference>
<dbReference type="Proteomes" id="UP000234560">
    <property type="component" value="Chromosome"/>
</dbReference>
<dbReference type="Gene3D" id="3.40.640.10">
    <property type="entry name" value="Type I PLP-dependent aspartate aminotransferase-like (Major domain)"/>
    <property type="match status" value="1"/>
</dbReference>
<evidence type="ECO:0000256" key="3">
    <source>
        <dbReference type="ARBA" id="ARBA00022898"/>
    </source>
</evidence>
<comment type="similarity">
    <text evidence="5">Belongs to the class-II pyridoxal-phosphate-dependent aminotransferase family. MalY/PatB cystathionine beta-lyase subfamily.</text>
</comment>
<dbReference type="KEGG" id="cpyr:CYJ47_03400"/>
<dbReference type="PANTHER" id="PTHR43525:SF2">
    <property type="entry name" value="CYSTATHIONINE BETA-LYASE-RELATED"/>
    <property type="match status" value="1"/>
</dbReference>
<reference evidence="7" key="1">
    <citation type="submission" date="2017-12" db="EMBL/GenBank/DDBJ databases">
        <authorList>
            <person name="Thomas-White K."/>
            <person name="Wolfe A.J."/>
        </authorList>
    </citation>
    <scope>NUCLEOTIDE SEQUENCE</scope>
    <source>
        <strain evidence="7">UMB0763</strain>
    </source>
</reference>
<keyword evidence="4" id="KW-0456">Lyase</keyword>
<evidence type="ECO:0000256" key="1">
    <source>
        <dbReference type="ARBA" id="ARBA00001933"/>
    </source>
</evidence>
<comment type="cofactor">
    <cofactor evidence="1">
        <name>pyridoxal 5'-phosphate</name>
        <dbReference type="ChEBI" id="CHEBI:597326"/>
    </cofactor>
</comment>
<dbReference type="EMBL" id="CP136958">
    <property type="protein sequence ID" value="WOT02831.1"/>
    <property type="molecule type" value="Genomic_DNA"/>
</dbReference>
<dbReference type="AlphaFoldDB" id="A0AAF0YU53"/>
<accession>A0AAF0YU53</accession>
<proteinExistence type="inferred from homology"/>
<name>A0AAF0YU53_9CORY</name>
<evidence type="ECO:0000256" key="5">
    <source>
        <dbReference type="ARBA" id="ARBA00037974"/>
    </source>
</evidence>
<reference evidence="7" key="2">
    <citation type="submission" date="2023-10" db="EMBL/GenBank/DDBJ databases">
        <authorList>
            <person name="Choi B."/>
        </authorList>
    </citation>
    <scope>NUCLEOTIDE SEQUENCE</scope>
    <source>
        <strain evidence="7">UMB0763</strain>
    </source>
</reference>
<dbReference type="GO" id="GO:0030170">
    <property type="term" value="F:pyridoxal phosphate binding"/>
    <property type="evidence" value="ECO:0007669"/>
    <property type="project" value="InterPro"/>
</dbReference>
<organism evidence="7 8">
    <name type="scientific">Corynebacterium pyruviciproducens</name>
    <dbReference type="NCBI Taxonomy" id="598660"/>
    <lineage>
        <taxon>Bacteria</taxon>
        <taxon>Bacillati</taxon>
        <taxon>Actinomycetota</taxon>
        <taxon>Actinomycetes</taxon>
        <taxon>Mycobacteriales</taxon>
        <taxon>Corynebacteriaceae</taxon>
        <taxon>Corynebacterium</taxon>
    </lineage>
</organism>
<gene>
    <name evidence="7" type="ORF">CYJ47_03400</name>
</gene>
<keyword evidence="3" id="KW-0663">Pyridoxal phosphate</keyword>
<dbReference type="CDD" id="cd00609">
    <property type="entry name" value="AAT_like"/>
    <property type="match status" value="1"/>
</dbReference>
<dbReference type="GO" id="GO:0008483">
    <property type="term" value="F:transaminase activity"/>
    <property type="evidence" value="ECO:0007669"/>
    <property type="project" value="UniProtKB-KW"/>
</dbReference>
<evidence type="ECO:0000256" key="2">
    <source>
        <dbReference type="ARBA" id="ARBA00012224"/>
    </source>
</evidence>
<dbReference type="SUPFAM" id="SSF53383">
    <property type="entry name" value="PLP-dependent transferases"/>
    <property type="match status" value="1"/>
</dbReference>
<dbReference type="RefSeq" id="WP_101678489.1">
    <property type="nucleotide sequence ID" value="NZ_CP136958.1"/>
</dbReference>
<sequence length="375" mass="41282">MECPDLSTLRDRRTMKWTAFDPDVLPLWIAESDFLTNPRIPQALHEAVDREQFGYPPAGDDVARALQGFCARRYGWEFDASQVFLATDVIQSIVAVLRYVVPAGPVVIPTPSYPPFFFACQAAGRKVVTIDGLSLEAVEEVFATEHPAAFILCSPHNPLGIVHERSYLVGLAGLAAEYGVRILSDEIHAPLVYPGHHHVPTASVSEEAAERTITFMSTSKGWNVAGLRCAQIIFTNPHDRDTWLALTPSAVPPPSILGNVAAIACYTDESDFLDQEVAYLQENRDYLLAALPKALPGIRLSRPDATYLMWLDFSQCEREELRSDSQQTLLASARVGLNACAGFGTAHTGFARLNFGCSRDTLEEAIRRIRTTFSG</sequence>
<dbReference type="PANTHER" id="PTHR43525">
    <property type="entry name" value="PROTEIN MALY"/>
    <property type="match status" value="1"/>
</dbReference>
<dbReference type="Pfam" id="PF00155">
    <property type="entry name" value="Aminotran_1_2"/>
    <property type="match status" value="1"/>
</dbReference>
<evidence type="ECO:0000259" key="6">
    <source>
        <dbReference type="Pfam" id="PF00155"/>
    </source>
</evidence>
<evidence type="ECO:0000313" key="7">
    <source>
        <dbReference type="EMBL" id="WOT02831.1"/>
    </source>
</evidence>
<evidence type="ECO:0000256" key="4">
    <source>
        <dbReference type="ARBA" id="ARBA00023239"/>
    </source>
</evidence>
<dbReference type="InterPro" id="IPR015422">
    <property type="entry name" value="PyrdxlP-dep_Trfase_small"/>
</dbReference>